<feature type="binding site" evidence="6">
    <location>
        <position position="73"/>
    </location>
    <ligand>
        <name>GTP</name>
        <dbReference type="ChEBI" id="CHEBI:37565"/>
    </ligand>
</feature>
<sequence>MEVRNKHKVDICFVPSENVRKELSRPYGILFKDVHKLIDYARGFSRVITVGDVVTRSLLEGGVVPFLSVIDGKTRRSVVMNESRYNLKVRNEPGLLRLSSMMVIRDVLQGRSPVSVFVEGEDDMFVIPAILFGHNDDLVVYGQPKAGAVGLENWEGSRWRVQDILSKFLVKLC</sequence>
<feature type="binding site" evidence="6">
    <location>
        <position position="52"/>
    </location>
    <ligand>
        <name>GTP</name>
        <dbReference type="ChEBI" id="CHEBI:37565"/>
    </ligand>
</feature>
<dbReference type="GO" id="GO:0016301">
    <property type="term" value="F:kinase activity"/>
    <property type="evidence" value="ECO:0007669"/>
    <property type="project" value="UniProtKB-UniRule"/>
</dbReference>
<dbReference type="AlphaFoldDB" id="H2C6Z8"/>
<dbReference type="HOGENOM" id="CLU_120795_1_0_2"/>
<keyword evidence="8" id="KW-1185">Reference proteome</keyword>
<dbReference type="OrthoDB" id="15447at2157"/>
<proteinExistence type="inferred from homology"/>
<evidence type="ECO:0000256" key="2">
    <source>
        <dbReference type="ARBA" id="ARBA00022741"/>
    </source>
</evidence>
<evidence type="ECO:0000256" key="6">
    <source>
        <dbReference type="HAMAP-Rule" id="MF_00590"/>
    </source>
</evidence>
<keyword evidence="5 6" id="KW-0342">GTP-binding</keyword>
<evidence type="ECO:0000313" key="7">
    <source>
        <dbReference type="EMBL" id="EHP69575.1"/>
    </source>
</evidence>
<reference evidence="7 8" key="1">
    <citation type="submission" date="2012-01" db="EMBL/GenBank/DDBJ databases">
        <title>Improved High-Quality Draft sequence of Metallosphaera yellowstonensis MK1.</title>
        <authorList>
            <consortium name="US DOE Joint Genome Institute"/>
            <person name="Lucas S."/>
            <person name="Han J."/>
            <person name="Cheng J.-F."/>
            <person name="Goodwin L."/>
            <person name="Pitluck S."/>
            <person name="Peters L."/>
            <person name="Teshima H."/>
            <person name="Detter J.C."/>
            <person name="Han C."/>
            <person name="Tapia R."/>
            <person name="Land M."/>
            <person name="Hauser L."/>
            <person name="Kyrpides N."/>
            <person name="Kozubal M."/>
            <person name="Macur R.E."/>
            <person name="Jay Z."/>
            <person name="Inskeep W."/>
            <person name="Woyke T."/>
        </authorList>
    </citation>
    <scope>NUCLEOTIDE SEQUENCE [LARGE SCALE GENOMIC DNA]</scope>
    <source>
        <strain evidence="7 8">MK1</strain>
    </source>
</reference>
<dbReference type="Proteomes" id="UP000003980">
    <property type="component" value="Unassembled WGS sequence"/>
</dbReference>
<dbReference type="HAMAP" id="MF_00590">
    <property type="entry name" value="Dephospho_CoA_kinase_GTP_dep"/>
    <property type="match status" value="1"/>
</dbReference>
<dbReference type="EMBL" id="JH597768">
    <property type="protein sequence ID" value="EHP69575.1"/>
    <property type="molecule type" value="Genomic_DNA"/>
</dbReference>
<comment type="pathway">
    <text evidence="6">Cofactor biosynthesis; coenzyme A biosynthesis.</text>
</comment>
<evidence type="ECO:0000256" key="3">
    <source>
        <dbReference type="ARBA" id="ARBA00022777"/>
    </source>
</evidence>
<dbReference type="PANTHER" id="PTHR40732:SF1">
    <property type="entry name" value="GTP-DEPENDENT DEPHOSPHO-COA KINASE"/>
    <property type="match status" value="1"/>
</dbReference>
<dbReference type="UniPathway" id="UPA00241"/>
<dbReference type="PANTHER" id="PTHR40732">
    <property type="entry name" value="UPF0218 PROTEIN TK1697"/>
    <property type="match status" value="1"/>
</dbReference>
<dbReference type="PIRSF" id="PIRSF006533">
    <property type="entry name" value="UCP006533"/>
    <property type="match status" value="1"/>
</dbReference>
<feature type="binding site" evidence="6">
    <location>
        <position position="71"/>
    </location>
    <ligand>
        <name>GTP</name>
        <dbReference type="ChEBI" id="CHEBI:37565"/>
    </ligand>
</feature>
<evidence type="ECO:0000256" key="1">
    <source>
        <dbReference type="ARBA" id="ARBA00022679"/>
    </source>
</evidence>
<dbReference type="RefSeq" id="WP_009073772.1">
    <property type="nucleotide sequence ID" value="NZ_JH597768.1"/>
</dbReference>
<evidence type="ECO:0000256" key="4">
    <source>
        <dbReference type="ARBA" id="ARBA00022993"/>
    </source>
</evidence>
<feature type="binding site" evidence="6">
    <location>
        <position position="54"/>
    </location>
    <ligand>
        <name>GTP</name>
        <dbReference type="ChEBI" id="CHEBI:37565"/>
    </ligand>
</feature>
<comment type="catalytic activity">
    <reaction evidence="6">
        <text>3'-dephospho-CoA + GTP = GDP + CoA + H(+)</text>
        <dbReference type="Rhea" id="RHEA:61156"/>
        <dbReference type="ChEBI" id="CHEBI:15378"/>
        <dbReference type="ChEBI" id="CHEBI:37565"/>
        <dbReference type="ChEBI" id="CHEBI:57287"/>
        <dbReference type="ChEBI" id="CHEBI:57328"/>
        <dbReference type="ChEBI" id="CHEBI:58189"/>
        <dbReference type="EC" id="2.7.1.237"/>
    </reaction>
</comment>
<comment type="function">
    <text evidence="6">Catalyzes the GTP-dependent phosphorylation of the 3'-hydroxyl group of dephosphocoenzyme A to form coenzyme A (CoA).</text>
</comment>
<keyword evidence="3 6" id="KW-0418">Kinase</keyword>
<feature type="binding site" evidence="6">
    <location>
        <position position="53"/>
    </location>
    <ligand>
        <name>GTP</name>
        <dbReference type="ChEBI" id="CHEBI:37565"/>
    </ligand>
</feature>
<dbReference type="InterPro" id="IPR007164">
    <property type="entry name" value="GTP-dep_dephospho-CoA_kin"/>
</dbReference>
<feature type="binding site" evidence="6">
    <location>
        <position position="122"/>
    </location>
    <ligand>
        <name>GTP</name>
        <dbReference type="ChEBI" id="CHEBI:37565"/>
    </ligand>
</feature>
<evidence type="ECO:0000256" key="5">
    <source>
        <dbReference type="ARBA" id="ARBA00023134"/>
    </source>
</evidence>
<accession>H2C6Z8</accession>
<dbReference type="GO" id="GO:0005525">
    <property type="term" value="F:GTP binding"/>
    <property type="evidence" value="ECO:0007669"/>
    <property type="project" value="UniProtKB-UniRule"/>
</dbReference>
<keyword evidence="1 6" id="KW-0808">Transferase</keyword>
<keyword evidence="2 6" id="KW-0547">Nucleotide-binding</keyword>
<dbReference type="EC" id="2.7.1.237" evidence="6"/>
<comment type="similarity">
    <text evidence="6">Belongs to the GTP-dependent DPCK family.</text>
</comment>
<comment type="caution">
    <text evidence="6">Lacks conserved residue(s) required for the propagation of feature annotation.</text>
</comment>
<dbReference type="GO" id="GO:0015937">
    <property type="term" value="P:coenzyme A biosynthetic process"/>
    <property type="evidence" value="ECO:0007669"/>
    <property type="project" value="UniProtKB-UniRule"/>
</dbReference>
<name>H2C6Z8_9CREN</name>
<dbReference type="STRING" id="671065.MetMK1DRAFT_00023450"/>
<gene>
    <name evidence="7" type="ORF">MetMK1DRAFT_00023450</name>
</gene>
<protein>
    <recommendedName>
        <fullName evidence="6">GTP-dependent dephospho-CoA kinase</fullName>
        <ecNumber evidence="6">2.7.1.237</ecNumber>
    </recommendedName>
    <alternativeName>
        <fullName evidence="6">Dephospho-coenzyme A kinase</fullName>
        <shortName evidence="6">DPCK</shortName>
    </alternativeName>
</protein>
<evidence type="ECO:0000313" key="8">
    <source>
        <dbReference type="Proteomes" id="UP000003980"/>
    </source>
</evidence>
<dbReference type="eggNOG" id="arCOG04076">
    <property type="taxonomic scope" value="Archaea"/>
</dbReference>
<dbReference type="Pfam" id="PF04019">
    <property type="entry name" value="DUF359"/>
    <property type="match status" value="1"/>
</dbReference>
<keyword evidence="4 6" id="KW-0173">Coenzyme A biosynthesis</keyword>
<organism evidence="7 8">
    <name type="scientific">Metallosphaera yellowstonensis MK1</name>
    <dbReference type="NCBI Taxonomy" id="671065"/>
    <lineage>
        <taxon>Archaea</taxon>
        <taxon>Thermoproteota</taxon>
        <taxon>Thermoprotei</taxon>
        <taxon>Sulfolobales</taxon>
        <taxon>Sulfolobaceae</taxon>
        <taxon>Metallosphaera</taxon>
    </lineage>
</organism>